<dbReference type="WBParaSite" id="ES5_v2.g15940.t1">
    <property type="protein sequence ID" value="ES5_v2.g15940.t1"/>
    <property type="gene ID" value="ES5_v2.g15940"/>
</dbReference>
<dbReference type="Proteomes" id="UP000887579">
    <property type="component" value="Unplaced"/>
</dbReference>
<sequence>MHHSRAAMFSEQKFFWQLPTSDVNICSDIVDIGNGKICVSTVNPPSLYYIPDQRKPACVEIDLSQQFTKFTRGEFRPRFTLANWTPSTVLIHEETTNTLLLADFEKSKINKLSSDESTVLESIVGKFASSSILNGTNHWRLINHSERPILFNRGSNELRILFPSDLPAGAEIITLPDGFLITNILSTLKDKFLISTNKGTFLLTFESDGRVFLRPLSEDSDIPLHFDSMNKMQTDNDNPNPSFMLSHEDFYAIKSENFPELLSTGEVFAWKRPSTEGKHVQEETPYRSLKEKFPLIHPQKEVVIFDNGVIVRALPKWKTPEKALPKNIAPSTVSGFLEVVDPRRNNVQYIPVPASRTSLYHSAWVASISKTPFTIAKGSDGKSLYTCETNGAVRKWEIDEIELMSSLQAWHKLFGTEDPNERIEFERDQSQIDMSKLTEPTLGKFDPKNTPHVGGNMWQGGTGGYNTAGLGGVGGPFRLDAGHDVHQIHEGAKAQVPEEYKRKAREINRREYQKRLKDIDMNEHDAETYETFKDKIKKQDIDMNEHDAEMYETFKDKIKKQVTHMKSIIDSLEAREQERQWVKHQTSGDLDDGKLIEGLTGEKGIYRRRMEQPPEPGAIQTKPKRLRLVFDVSGSMYRFNGHDQRLQKSMEAALMVMEALDGKQDKIRYDIVGHSGDGPEMIFTSPDKPPSNEKQKFDVAKKMFLQSQFCYSGDFTLEALQMAISKVSKETDVDERFVIVLSDANLDRYGIKPHDLAKRLEADPKVHAFVILVGSLGAQAEKLVKALPAGKAFYASDTAQLPHIIQNIFASTLIK</sequence>
<organism evidence="1 2">
    <name type="scientific">Panagrolaimus sp. ES5</name>
    <dbReference type="NCBI Taxonomy" id="591445"/>
    <lineage>
        <taxon>Eukaryota</taxon>
        <taxon>Metazoa</taxon>
        <taxon>Ecdysozoa</taxon>
        <taxon>Nematoda</taxon>
        <taxon>Chromadorea</taxon>
        <taxon>Rhabditida</taxon>
        <taxon>Tylenchina</taxon>
        <taxon>Panagrolaimomorpha</taxon>
        <taxon>Panagrolaimoidea</taxon>
        <taxon>Panagrolaimidae</taxon>
        <taxon>Panagrolaimus</taxon>
    </lineage>
</organism>
<evidence type="ECO:0000313" key="1">
    <source>
        <dbReference type="Proteomes" id="UP000887579"/>
    </source>
</evidence>
<protein>
    <submittedName>
        <fullName evidence="2">VWFA domain-containing protein</fullName>
    </submittedName>
</protein>
<reference evidence="2" key="1">
    <citation type="submission" date="2022-11" db="UniProtKB">
        <authorList>
            <consortium name="WormBaseParasite"/>
        </authorList>
    </citation>
    <scope>IDENTIFICATION</scope>
</reference>
<accession>A0AC34FGD3</accession>
<name>A0AC34FGD3_9BILA</name>
<evidence type="ECO:0000313" key="2">
    <source>
        <dbReference type="WBParaSite" id="ES5_v2.g15940.t1"/>
    </source>
</evidence>
<proteinExistence type="predicted"/>